<proteinExistence type="predicted"/>
<dbReference type="GO" id="GO:0005886">
    <property type="term" value="C:plasma membrane"/>
    <property type="evidence" value="ECO:0007669"/>
    <property type="project" value="TreeGrafter"/>
</dbReference>
<keyword evidence="6" id="KW-0418">Kinase</keyword>
<dbReference type="PROSITE" id="PS50885">
    <property type="entry name" value="HAMP"/>
    <property type="match status" value="1"/>
</dbReference>
<dbReference type="SMART" id="SM00388">
    <property type="entry name" value="HisKA"/>
    <property type="match status" value="1"/>
</dbReference>
<keyword evidence="4" id="KW-0597">Phosphoprotein</keyword>
<evidence type="ECO:0000256" key="5">
    <source>
        <dbReference type="ARBA" id="ARBA00022679"/>
    </source>
</evidence>
<keyword evidence="7" id="KW-0902">Two-component regulatory system</keyword>
<feature type="domain" description="Histidine kinase" evidence="10">
    <location>
        <begin position="407"/>
        <end position="620"/>
    </location>
</feature>
<dbReference type="CDD" id="cd00082">
    <property type="entry name" value="HisKA"/>
    <property type="match status" value="1"/>
</dbReference>
<dbReference type="InterPro" id="IPR003661">
    <property type="entry name" value="HisK_dim/P_dom"/>
</dbReference>
<dbReference type="AlphaFoldDB" id="A0A9J6NXX2"/>
<keyword evidence="9" id="KW-1133">Transmembrane helix</keyword>
<dbReference type="SMART" id="SM00387">
    <property type="entry name" value="HATPase_c"/>
    <property type="match status" value="1"/>
</dbReference>
<dbReference type="InterPro" id="IPR036890">
    <property type="entry name" value="HATPase_C_sf"/>
</dbReference>
<feature type="transmembrane region" description="Helical" evidence="9">
    <location>
        <begin position="7"/>
        <end position="28"/>
    </location>
</feature>
<evidence type="ECO:0000256" key="2">
    <source>
        <dbReference type="ARBA" id="ARBA00004370"/>
    </source>
</evidence>
<dbReference type="InterPro" id="IPR050351">
    <property type="entry name" value="BphY/WalK/GraS-like"/>
</dbReference>
<dbReference type="Pfam" id="PF00672">
    <property type="entry name" value="HAMP"/>
    <property type="match status" value="1"/>
</dbReference>
<evidence type="ECO:0000256" key="3">
    <source>
        <dbReference type="ARBA" id="ARBA00012438"/>
    </source>
</evidence>
<dbReference type="EMBL" id="JAGSOJ010000001">
    <property type="protein sequence ID" value="MCM1988477.1"/>
    <property type="molecule type" value="Genomic_DNA"/>
</dbReference>
<dbReference type="Pfam" id="PF00512">
    <property type="entry name" value="HisKA"/>
    <property type="match status" value="1"/>
</dbReference>
<dbReference type="Proteomes" id="UP001056429">
    <property type="component" value="Unassembled WGS sequence"/>
</dbReference>
<evidence type="ECO:0000256" key="8">
    <source>
        <dbReference type="ARBA" id="ARBA00023136"/>
    </source>
</evidence>
<evidence type="ECO:0000259" key="10">
    <source>
        <dbReference type="PROSITE" id="PS50109"/>
    </source>
</evidence>
<dbReference type="InterPro" id="IPR036097">
    <property type="entry name" value="HisK_dim/P_sf"/>
</dbReference>
<keyword evidence="9" id="KW-0812">Transmembrane</keyword>
<dbReference type="InterPro" id="IPR005467">
    <property type="entry name" value="His_kinase_dom"/>
</dbReference>
<comment type="catalytic activity">
    <reaction evidence="1">
        <text>ATP + protein L-histidine = ADP + protein N-phospho-L-histidine.</text>
        <dbReference type="EC" id="2.7.13.3"/>
    </reaction>
</comment>
<feature type="transmembrane region" description="Helical" evidence="9">
    <location>
        <begin position="305"/>
        <end position="324"/>
    </location>
</feature>
<dbReference type="PANTHER" id="PTHR45453">
    <property type="entry name" value="PHOSPHATE REGULON SENSOR PROTEIN PHOR"/>
    <property type="match status" value="1"/>
</dbReference>
<comment type="caution">
    <text evidence="12">The sequence shown here is derived from an EMBL/GenBank/DDBJ whole genome shotgun (WGS) entry which is preliminary data.</text>
</comment>
<dbReference type="CDD" id="cd06225">
    <property type="entry name" value="HAMP"/>
    <property type="match status" value="1"/>
</dbReference>
<organism evidence="12 13">
    <name type="scientific">Oceanirhabdus seepicola</name>
    <dbReference type="NCBI Taxonomy" id="2828781"/>
    <lineage>
        <taxon>Bacteria</taxon>
        <taxon>Bacillati</taxon>
        <taxon>Bacillota</taxon>
        <taxon>Clostridia</taxon>
        <taxon>Eubacteriales</taxon>
        <taxon>Clostridiaceae</taxon>
        <taxon>Oceanirhabdus</taxon>
    </lineage>
</organism>
<evidence type="ECO:0000256" key="1">
    <source>
        <dbReference type="ARBA" id="ARBA00000085"/>
    </source>
</evidence>
<dbReference type="GO" id="GO:0000155">
    <property type="term" value="F:phosphorelay sensor kinase activity"/>
    <property type="evidence" value="ECO:0007669"/>
    <property type="project" value="InterPro"/>
</dbReference>
<dbReference type="PRINTS" id="PR00344">
    <property type="entry name" value="BCTRLSENSOR"/>
</dbReference>
<keyword evidence="13" id="KW-1185">Reference proteome</keyword>
<evidence type="ECO:0000313" key="13">
    <source>
        <dbReference type="Proteomes" id="UP001056429"/>
    </source>
</evidence>
<evidence type="ECO:0000256" key="6">
    <source>
        <dbReference type="ARBA" id="ARBA00022777"/>
    </source>
</evidence>
<evidence type="ECO:0000256" key="9">
    <source>
        <dbReference type="SAM" id="Phobius"/>
    </source>
</evidence>
<protein>
    <recommendedName>
        <fullName evidence="3">histidine kinase</fullName>
        <ecNumber evidence="3">2.7.13.3</ecNumber>
    </recommendedName>
</protein>
<dbReference type="SUPFAM" id="SSF158472">
    <property type="entry name" value="HAMP domain-like"/>
    <property type="match status" value="1"/>
</dbReference>
<dbReference type="GO" id="GO:0004721">
    <property type="term" value="F:phosphoprotein phosphatase activity"/>
    <property type="evidence" value="ECO:0007669"/>
    <property type="project" value="TreeGrafter"/>
</dbReference>
<dbReference type="Pfam" id="PF02518">
    <property type="entry name" value="HATPase_c"/>
    <property type="match status" value="1"/>
</dbReference>
<dbReference type="FunFam" id="1.10.287.130:FF:000001">
    <property type="entry name" value="Two-component sensor histidine kinase"/>
    <property type="match status" value="1"/>
</dbReference>
<evidence type="ECO:0000259" key="11">
    <source>
        <dbReference type="PROSITE" id="PS50885"/>
    </source>
</evidence>
<dbReference type="FunFam" id="3.30.565.10:FF:000006">
    <property type="entry name" value="Sensor histidine kinase WalK"/>
    <property type="match status" value="1"/>
</dbReference>
<sequence length="621" mass="71201">MKLKGIVFKLFILILSVVLIIQIFQFTFQSIFLGTFYETSMINNIESKISSLKTSLTKEYSEKLPSTPQGANKLNNTLLKFSHKNSSAVIIYDLYGNSRFGIPSNQSEGLLYVKVGDNDQVKVDISPEALKELVSTPSFSLGSDIIIKGEFIISENIMYPLEILIDNDSFIVNDIYESADSNSEKTSKNNNYNQNDDYYENISEFNCEIVFINYTDITYNIWDSYDSLESILFNEFNNYLDLNNENQSIDILNLEEVYYKTDTEFYETESIVFFEPIKLNNEQFILGVSIPYTPIENTVYIIQNYYVYYFFFALIVIIVASFLLSKLLSSPLLKLNQTAHKMASLDFSKKCDIVSNDELGTLSESLNTLSSNLQCYKTDLDSANIKLKEQLDFKEMQENIRKEFMANISHELKTPLTVMNGILEGIEDNIYTESPEKYLGILKEEVDYMKSMVYELLELSKLDSPSFKLNKSIVNLNDIFLKINNKFHTLVREKSLTVNFNYEDGFVIGDRNKLTEVISNLFLNAIKYSPSNEEINVLITNINDRVMFSIENTGTHIPIEDIPKVWQEFYRVEKSRNRDSGGTGLGLLIVKKILDKHGSSYNVVNTSNGVQFSFEVASVKE</sequence>
<dbReference type="RefSeq" id="WP_250857343.1">
    <property type="nucleotide sequence ID" value="NZ_JAGSOJ010000001.1"/>
</dbReference>
<evidence type="ECO:0000256" key="7">
    <source>
        <dbReference type="ARBA" id="ARBA00023012"/>
    </source>
</evidence>
<dbReference type="Gene3D" id="1.10.287.130">
    <property type="match status" value="1"/>
</dbReference>
<dbReference type="SUPFAM" id="SSF47384">
    <property type="entry name" value="Homodimeric domain of signal transducing histidine kinase"/>
    <property type="match status" value="1"/>
</dbReference>
<evidence type="ECO:0000313" key="12">
    <source>
        <dbReference type="EMBL" id="MCM1988477.1"/>
    </source>
</evidence>
<accession>A0A9J6NXX2</accession>
<keyword evidence="5" id="KW-0808">Transferase</keyword>
<reference evidence="12" key="2">
    <citation type="submission" date="2021-04" db="EMBL/GenBank/DDBJ databases">
        <authorList>
            <person name="Dong X."/>
        </authorList>
    </citation>
    <scope>NUCLEOTIDE SEQUENCE</scope>
    <source>
        <strain evidence="12">ZWT</strain>
    </source>
</reference>
<name>A0A9J6NXX2_9CLOT</name>
<dbReference type="InterPro" id="IPR003594">
    <property type="entry name" value="HATPase_dom"/>
</dbReference>
<feature type="domain" description="HAMP" evidence="11">
    <location>
        <begin position="326"/>
        <end position="378"/>
    </location>
</feature>
<gene>
    <name evidence="12" type="ORF">KDK92_01910</name>
</gene>
<dbReference type="PANTHER" id="PTHR45453:SF3">
    <property type="entry name" value="HISTIDINE KINASE"/>
    <property type="match status" value="1"/>
</dbReference>
<comment type="subcellular location">
    <subcellularLocation>
        <location evidence="2">Membrane</location>
    </subcellularLocation>
</comment>
<keyword evidence="8 9" id="KW-0472">Membrane</keyword>
<reference evidence="12" key="1">
    <citation type="journal article" date="2021" name="mSystems">
        <title>Bacteria and Archaea Synergistically Convert Glycine Betaine to Biogenic Methane in the Formosa Cold Seep of the South China Sea.</title>
        <authorList>
            <person name="Li L."/>
            <person name="Zhang W."/>
            <person name="Zhang S."/>
            <person name="Song L."/>
            <person name="Sun Q."/>
            <person name="Zhang H."/>
            <person name="Xiang H."/>
            <person name="Dong X."/>
        </authorList>
    </citation>
    <scope>NUCLEOTIDE SEQUENCE</scope>
    <source>
        <strain evidence="12">ZWT</strain>
    </source>
</reference>
<dbReference type="SMART" id="SM00304">
    <property type="entry name" value="HAMP"/>
    <property type="match status" value="1"/>
</dbReference>
<evidence type="ECO:0000256" key="4">
    <source>
        <dbReference type="ARBA" id="ARBA00022553"/>
    </source>
</evidence>
<dbReference type="Gene3D" id="3.30.565.10">
    <property type="entry name" value="Histidine kinase-like ATPase, C-terminal domain"/>
    <property type="match status" value="1"/>
</dbReference>
<dbReference type="InterPro" id="IPR003660">
    <property type="entry name" value="HAMP_dom"/>
</dbReference>
<dbReference type="GO" id="GO:0016036">
    <property type="term" value="P:cellular response to phosphate starvation"/>
    <property type="evidence" value="ECO:0007669"/>
    <property type="project" value="TreeGrafter"/>
</dbReference>
<dbReference type="InterPro" id="IPR004358">
    <property type="entry name" value="Sig_transdc_His_kin-like_C"/>
</dbReference>
<dbReference type="Gene3D" id="6.10.340.10">
    <property type="match status" value="1"/>
</dbReference>
<dbReference type="EC" id="2.7.13.3" evidence="3"/>
<dbReference type="PROSITE" id="PS50109">
    <property type="entry name" value="HIS_KIN"/>
    <property type="match status" value="1"/>
</dbReference>
<dbReference type="SUPFAM" id="SSF55874">
    <property type="entry name" value="ATPase domain of HSP90 chaperone/DNA topoisomerase II/histidine kinase"/>
    <property type="match status" value="1"/>
</dbReference>